<dbReference type="PANTHER" id="PTHR34215:SF1">
    <property type="entry name" value="YLXR DOMAIN-CONTAINING PROTEIN"/>
    <property type="match status" value="1"/>
</dbReference>
<accession>A0AAU8A942</accession>
<dbReference type="CDD" id="cd00279">
    <property type="entry name" value="YlxR"/>
    <property type="match status" value="1"/>
</dbReference>
<dbReference type="InterPro" id="IPR037465">
    <property type="entry name" value="YlxR"/>
</dbReference>
<name>A0AAU8A942_9FIRM</name>
<dbReference type="InterPro" id="IPR007393">
    <property type="entry name" value="YlxR_dom"/>
</dbReference>
<sequence length="88" mass="10044">MNKKQPVRMCIACRSGKLKGELIRLVRTKEGQLLVDRTGKAQGRGAYVCRNRECIEKAKRIFPKVMHCEMDEAAYHMLIELADEHGNA</sequence>
<dbReference type="SUPFAM" id="SSF64376">
    <property type="entry name" value="YlxR-like"/>
    <property type="match status" value="1"/>
</dbReference>
<reference evidence="2" key="1">
    <citation type="submission" date="2023-02" db="EMBL/GenBank/DDBJ databases">
        <title>Gut commensal Christensenella minuta modulates host metabolism via a new class of secondary bile acids.</title>
        <authorList>
            <person name="Liu C."/>
        </authorList>
    </citation>
    <scope>NUCLEOTIDE SEQUENCE</scope>
    <source>
        <strain evidence="2">CA70</strain>
    </source>
</reference>
<protein>
    <submittedName>
        <fullName evidence="2">YlxR family protein</fullName>
    </submittedName>
</protein>
<organism evidence="2">
    <name type="scientific">Christensenella massiliensis</name>
    <dbReference type="NCBI Taxonomy" id="1805714"/>
    <lineage>
        <taxon>Bacteria</taxon>
        <taxon>Bacillati</taxon>
        <taxon>Bacillota</taxon>
        <taxon>Clostridia</taxon>
        <taxon>Christensenellales</taxon>
        <taxon>Christensenellaceae</taxon>
        <taxon>Christensenella</taxon>
    </lineage>
</organism>
<evidence type="ECO:0000313" key="2">
    <source>
        <dbReference type="EMBL" id="XCC62623.1"/>
    </source>
</evidence>
<dbReference type="PANTHER" id="PTHR34215">
    <property type="entry name" value="BLL0784 PROTEIN"/>
    <property type="match status" value="1"/>
</dbReference>
<proteinExistence type="predicted"/>
<dbReference type="RefSeq" id="WP_353423635.1">
    <property type="nucleotide sequence ID" value="NZ_CP117826.1"/>
</dbReference>
<dbReference type="EMBL" id="CP117826">
    <property type="protein sequence ID" value="XCC62623.1"/>
    <property type="molecule type" value="Genomic_DNA"/>
</dbReference>
<gene>
    <name evidence="2" type="ORF">PUP29_01465</name>
</gene>
<dbReference type="InterPro" id="IPR035931">
    <property type="entry name" value="YlxR-like_sf"/>
</dbReference>
<dbReference type="AlphaFoldDB" id="A0AAU8A942"/>
<dbReference type="Gene3D" id="3.30.1230.10">
    <property type="entry name" value="YlxR-like"/>
    <property type="match status" value="1"/>
</dbReference>
<dbReference type="NCBIfam" id="NF047356">
    <property type="entry name" value="RNA_bind_RnpM"/>
    <property type="match status" value="1"/>
</dbReference>
<dbReference type="Pfam" id="PF04296">
    <property type="entry name" value="YlxR"/>
    <property type="match status" value="1"/>
</dbReference>
<feature type="domain" description="YlxR" evidence="1">
    <location>
        <begin position="8"/>
        <end position="79"/>
    </location>
</feature>
<evidence type="ECO:0000259" key="1">
    <source>
        <dbReference type="Pfam" id="PF04296"/>
    </source>
</evidence>